<dbReference type="EMBL" id="VSSQ01003648">
    <property type="protein sequence ID" value="MPM21697.1"/>
    <property type="molecule type" value="Genomic_DNA"/>
</dbReference>
<reference evidence="2" key="1">
    <citation type="submission" date="2019-08" db="EMBL/GenBank/DDBJ databases">
        <authorList>
            <person name="Kucharzyk K."/>
            <person name="Murdoch R.W."/>
            <person name="Higgins S."/>
            <person name="Loffler F."/>
        </authorList>
    </citation>
    <scope>NUCLEOTIDE SEQUENCE</scope>
</reference>
<evidence type="ECO:0000256" key="1">
    <source>
        <dbReference type="SAM" id="MobiDB-lite"/>
    </source>
</evidence>
<organism evidence="2">
    <name type="scientific">bioreactor metagenome</name>
    <dbReference type="NCBI Taxonomy" id="1076179"/>
    <lineage>
        <taxon>unclassified sequences</taxon>
        <taxon>metagenomes</taxon>
        <taxon>ecological metagenomes</taxon>
    </lineage>
</organism>
<evidence type="ECO:0000313" key="2">
    <source>
        <dbReference type="EMBL" id="MPM21697.1"/>
    </source>
</evidence>
<feature type="region of interest" description="Disordered" evidence="1">
    <location>
        <begin position="178"/>
        <end position="207"/>
    </location>
</feature>
<accession>A0A644Y0P2</accession>
<proteinExistence type="predicted"/>
<sequence length="207" mass="23277">MQKNVRNRHHTATLCQSSCILAAKKELKLAALFRRTELLHRKLYLPAKAGELLTCIKLAQDLPCNPSLLSPQFPSRSYLSLSFLLHDYLLNMGESAPYTNNRGEAKNTATTKSSSRIGDASIFWYHCGSTSLVCILSSILSSFRIQGQDSREYVTQNVTARKFPDFFAYLQETNDRAQQTAEDQQVLRPPQKPGWQRESHAGLLQGG</sequence>
<protein>
    <submittedName>
        <fullName evidence="2">Uncharacterized protein</fullName>
    </submittedName>
</protein>
<comment type="caution">
    <text evidence="2">The sequence shown here is derived from an EMBL/GenBank/DDBJ whole genome shotgun (WGS) entry which is preliminary data.</text>
</comment>
<dbReference type="AlphaFoldDB" id="A0A644Y0P2"/>
<gene>
    <name evidence="2" type="ORF">SDC9_68142</name>
</gene>
<name>A0A644Y0P2_9ZZZZ</name>